<dbReference type="Pfam" id="PF06739">
    <property type="entry name" value="SBBP"/>
    <property type="match status" value="1"/>
</dbReference>
<feature type="region of interest" description="Disordered" evidence="1">
    <location>
        <begin position="25"/>
        <end position="57"/>
    </location>
</feature>
<reference evidence="2 3" key="1">
    <citation type="submission" date="2018-03" db="EMBL/GenBank/DDBJ databases">
        <title>Draft Genome Sequences of the Obligatory Marine Myxobacteria Enhygromyxa salina SWB007.</title>
        <authorList>
            <person name="Poehlein A."/>
            <person name="Moghaddam J.A."/>
            <person name="Harms H."/>
            <person name="Alanjari M."/>
            <person name="Koenig G.M."/>
            <person name="Daniel R."/>
            <person name="Schaeberle T.F."/>
        </authorList>
    </citation>
    <scope>NUCLEOTIDE SEQUENCE [LARGE SCALE GENOMIC DNA]</scope>
    <source>
        <strain evidence="2 3">SWB007</strain>
    </source>
</reference>
<dbReference type="OrthoDB" id="7156875at2"/>
<gene>
    <name evidence="2" type="ORF">ENSA7_16600</name>
</gene>
<comment type="caution">
    <text evidence="2">The sequence shown here is derived from an EMBL/GenBank/DDBJ whole genome shotgun (WGS) entry which is preliminary data.</text>
</comment>
<dbReference type="Proteomes" id="UP000238823">
    <property type="component" value="Unassembled WGS sequence"/>
</dbReference>
<accession>A0A2S9YU92</accession>
<proteinExistence type="predicted"/>
<dbReference type="InterPro" id="IPR052918">
    <property type="entry name" value="Motility_Chemotaxis_Reg"/>
</dbReference>
<organism evidence="2 3">
    <name type="scientific">Enhygromyxa salina</name>
    <dbReference type="NCBI Taxonomy" id="215803"/>
    <lineage>
        <taxon>Bacteria</taxon>
        <taxon>Pseudomonadati</taxon>
        <taxon>Myxococcota</taxon>
        <taxon>Polyangia</taxon>
        <taxon>Nannocystales</taxon>
        <taxon>Nannocystaceae</taxon>
        <taxon>Enhygromyxa</taxon>
    </lineage>
</organism>
<name>A0A2S9YU92_9BACT</name>
<evidence type="ECO:0008006" key="4">
    <source>
        <dbReference type="Google" id="ProtNLM"/>
    </source>
</evidence>
<dbReference type="AlphaFoldDB" id="A0A2S9YU92"/>
<protein>
    <recommendedName>
        <fullName evidence="4">Beta-propeller repeat protein</fullName>
    </recommendedName>
</protein>
<dbReference type="EMBL" id="PVNL01000039">
    <property type="protein sequence ID" value="PRQ08654.1"/>
    <property type="molecule type" value="Genomic_DNA"/>
</dbReference>
<sequence length="507" mass="52397">MKVAFFVIPTLLFCVLGCEVETEGEGQLRVAPGESDSDSDEGMDDAGESETGEEPEPTALRIVLGGDGSQFVGNTLNAFAGGNYDGMLVSIYIDPVSSHYEWRRFHGGAKNDDIRDLDIDANGRICGSGWTTSVNLPVTVNAPQSAFGGGTRDLFVGCWSAEGSLQYSTYLGGKLAELTDTALTLSADGTPLVTGSTLSVNLATTATALQGAAPAGANGLVFDYGPTGVINWGSYLGGAGTDSVGLHSDLGPNDEVWMIGTSDSADFPVTDGSLLEGGLDSVVARISANGATLELATLLGGSAGDYGKAIVALPDGTAITCGNTYSEDFPVSLGAVQTMHGSQQQEPNYDVVLSHLDSDGSVLAATYLGGEGFDVCSFIDVDGEGNVYVAGWTDDVLDFPLTTDQSVFGAFDPNSQVGFLAKLDPELEVLEYAVRTRSARGMDVLDDGRVVLLAPENPGLAVTSNAIVGETGNALVVLEADGLTPEYAGYVMGEGMGVKVLRARALP</sequence>
<dbReference type="PANTHER" id="PTHR35580">
    <property type="entry name" value="CELL SURFACE GLYCOPROTEIN (S-LAYER PROTEIN)-LIKE PROTEIN"/>
    <property type="match status" value="1"/>
</dbReference>
<evidence type="ECO:0000256" key="1">
    <source>
        <dbReference type="SAM" id="MobiDB-lite"/>
    </source>
</evidence>
<evidence type="ECO:0000313" key="2">
    <source>
        <dbReference type="EMBL" id="PRQ08654.1"/>
    </source>
</evidence>
<dbReference type="InterPro" id="IPR010620">
    <property type="entry name" value="SBBP_repeat"/>
</dbReference>
<feature type="compositionally biased region" description="Acidic residues" evidence="1">
    <location>
        <begin position="35"/>
        <end position="56"/>
    </location>
</feature>
<dbReference type="RefSeq" id="WP_106088691.1">
    <property type="nucleotide sequence ID" value="NZ_PVNL01000039.1"/>
</dbReference>
<evidence type="ECO:0000313" key="3">
    <source>
        <dbReference type="Proteomes" id="UP000238823"/>
    </source>
</evidence>
<dbReference type="PANTHER" id="PTHR35580:SF1">
    <property type="entry name" value="PHYTASE-LIKE DOMAIN-CONTAINING PROTEIN"/>
    <property type="match status" value="1"/>
</dbReference>